<feature type="transmembrane region" description="Helical" evidence="2">
    <location>
        <begin position="158"/>
        <end position="180"/>
    </location>
</feature>
<evidence type="ECO:0000313" key="3">
    <source>
        <dbReference type="EMBL" id="EHG99788.1"/>
    </source>
</evidence>
<dbReference type="EMBL" id="AFFY01000033">
    <property type="protein sequence ID" value="EHG99788.1"/>
    <property type="molecule type" value="Genomic_DNA"/>
</dbReference>
<accession>G5ST01</accession>
<feature type="region of interest" description="Disordered" evidence="1">
    <location>
        <begin position="249"/>
        <end position="277"/>
    </location>
</feature>
<reference evidence="3 4" key="1">
    <citation type="submission" date="2011-03" db="EMBL/GenBank/DDBJ databases">
        <authorList>
            <person name="Weinstock G."/>
            <person name="Sodergren E."/>
            <person name="Clifton S."/>
            <person name="Fulton L."/>
            <person name="Fulton B."/>
            <person name="Courtney L."/>
            <person name="Fronick C."/>
            <person name="Harrison M."/>
            <person name="Strong C."/>
            <person name="Farmer C."/>
            <person name="Delahaunty K."/>
            <person name="Markovic C."/>
            <person name="Hall O."/>
            <person name="Minx P."/>
            <person name="Tomlinson C."/>
            <person name="Mitreva M."/>
            <person name="Hou S."/>
            <person name="Chen J."/>
            <person name="Wollam A."/>
            <person name="Pepin K.H."/>
            <person name="Johnson M."/>
            <person name="Bhonagiri V."/>
            <person name="Zhang X."/>
            <person name="Suruliraj S."/>
            <person name="Warren W."/>
            <person name="Chinwalla A."/>
            <person name="Mardis E.R."/>
            <person name="Wilson R.K."/>
        </authorList>
    </citation>
    <scope>NUCLEOTIDE SEQUENCE [LARGE SCALE GENOMIC DNA]</scope>
    <source>
        <strain evidence="3 4">YIT 11840</strain>
    </source>
</reference>
<evidence type="ECO:0000313" key="4">
    <source>
        <dbReference type="Proteomes" id="UP000003598"/>
    </source>
</evidence>
<protein>
    <submittedName>
        <fullName evidence="3">Uncharacterized protein</fullName>
    </submittedName>
</protein>
<gene>
    <name evidence="3" type="ORF">HMPREF9441_02501</name>
</gene>
<dbReference type="eggNOG" id="ENOG502ZK6A">
    <property type="taxonomic scope" value="Bacteria"/>
</dbReference>
<keyword evidence="2" id="KW-1133">Transmembrane helix</keyword>
<dbReference type="STRING" id="762968.HMPREF9441_02501"/>
<keyword evidence="2" id="KW-0472">Membrane</keyword>
<name>G5ST01_9BACT</name>
<evidence type="ECO:0000256" key="2">
    <source>
        <dbReference type="SAM" id="Phobius"/>
    </source>
</evidence>
<dbReference type="AlphaFoldDB" id="G5ST01"/>
<keyword evidence="4" id="KW-1185">Reference proteome</keyword>
<comment type="caution">
    <text evidence="3">The sequence shown here is derived from an EMBL/GenBank/DDBJ whole genome shotgun (WGS) entry which is preliminary data.</text>
</comment>
<dbReference type="Proteomes" id="UP000003598">
    <property type="component" value="Unassembled WGS sequence"/>
</dbReference>
<dbReference type="RefSeq" id="WP_008621060.1">
    <property type="nucleotide sequence ID" value="NZ_JH376605.1"/>
</dbReference>
<dbReference type="HOGENOM" id="CLU_1105391_0_0_10"/>
<organism evidence="3 4">
    <name type="scientific">Paraprevotella clara YIT 11840</name>
    <dbReference type="NCBI Taxonomy" id="762968"/>
    <lineage>
        <taxon>Bacteria</taxon>
        <taxon>Pseudomonadati</taxon>
        <taxon>Bacteroidota</taxon>
        <taxon>Bacteroidia</taxon>
        <taxon>Bacteroidales</taxon>
        <taxon>Prevotellaceae</taxon>
        <taxon>Paraprevotella</taxon>
    </lineage>
</organism>
<sequence>MKQEELMESIYGCLERIENKVNGLSMPQSADGDSEVGISVNDAAIQEFKQELNGIKTSFSRLAESVSAIRGDTADLLKQGSITDKAMDLLFAVNNEYQQSRNQQNDCYNRIIRMLADLETKQAQESEDMKSLLRATNEHIKDGVYYEKHHSFSIESPFAFWGFCGMFAMIVVLAVALYFAKHPDYDRIDNDLKYRYIKMKGEITPNGISELENIFELNRDNDKIRQMRKDVESYEEAVRRRSALAEQARLKEQAAKEQEDKAKSIKSKPIQTDKPKK</sequence>
<proteinExistence type="predicted"/>
<feature type="compositionally biased region" description="Basic and acidic residues" evidence="1">
    <location>
        <begin position="249"/>
        <end position="263"/>
    </location>
</feature>
<evidence type="ECO:0000256" key="1">
    <source>
        <dbReference type="SAM" id="MobiDB-lite"/>
    </source>
</evidence>
<keyword evidence="2" id="KW-0812">Transmembrane</keyword>
<dbReference type="OrthoDB" id="1080139at2"/>
<dbReference type="PATRIC" id="fig|762968.3.peg.2232"/>
<dbReference type="GeneID" id="93557900"/>